<keyword evidence="6 8" id="KW-0472">Membrane</keyword>
<evidence type="ECO:0000259" key="12">
    <source>
        <dbReference type="Pfam" id="PF07715"/>
    </source>
</evidence>
<feature type="chain" id="PRO_5045957051" evidence="10">
    <location>
        <begin position="32"/>
        <end position="1016"/>
    </location>
</feature>
<dbReference type="InterPro" id="IPR037066">
    <property type="entry name" value="Plug_dom_sf"/>
</dbReference>
<evidence type="ECO:0000256" key="5">
    <source>
        <dbReference type="ARBA" id="ARBA00023077"/>
    </source>
</evidence>
<comment type="similarity">
    <text evidence="8 9">Belongs to the TonB-dependent receptor family.</text>
</comment>
<keyword evidence="13" id="KW-0675">Receptor</keyword>
<evidence type="ECO:0000256" key="9">
    <source>
        <dbReference type="RuleBase" id="RU003357"/>
    </source>
</evidence>
<evidence type="ECO:0000256" key="7">
    <source>
        <dbReference type="ARBA" id="ARBA00023237"/>
    </source>
</evidence>
<dbReference type="InterPro" id="IPR012910">
    <property type="entry name" value="Plug_dom"/>
</dbReference>
<evidence type="ECO:0000256" key="8">
    <source>
        <dbReference type="PROSITE-ProRule" id="PRU01360"/>
    </source>
</evidence>
<keyword evidence="2 8" id="KW-0813">Transport</keyword>
<sequence length="1016" mass="112499">MITRLSNYSYRLLKYYAISCLLVFGSLSALAQEAKVSGKVTDGSNGDPLPGVSVLIKGTTSGVVTNFDGEYSINVPVDATLIFSFIGYAKQEVAVAGRSSIDVGLPLDVQSLEEVVVVGYGTMERSNVTGSISTVDVEAINKVPVPNVVESLRGQVAGVRVQRTSGQPGSGVSFTIRGINSLGEGSDNIQEANQPIIVIDGVPLPGGNLNELNPDDIESINVIKDAGAGAIYGSSAANGVILITTKNGSAGKPTIKVNASAGINDINTRLNLMDGDEYVQYLFDSGQGTTINGVLDPNEIENYVNGDFTDWQDEILQTGEVYQAGVSVSGGSEKLRYYLNGDVYREKGIVQNSDYNRYSLRINTDYKAYDWLTIGTRVQLTRSDADETSNTIEDFGGSFAAFVPILDNTPLGDIYDDEGNYVKYVRDDKFQVNPFHRYNESVVDRYVNRTYVNPYIEIKIIDGLSYTLNTFAEQRNQFYGRFTSSNYGDGDPNTARIQEQTSTNYLLDNILTYKKVFGKHGINATLVYGFQKNEWEQYDAFADKMGTDLLGYHAIDVSASADQRFSWDTDEWGRVYTVGRIGYDYNDKYVVTLTMRRDGSSKYTGDNKYGYFPSYSAAWNVHNENFWGFDFMNMLKIRASYGTLGNDRIGTYRYYSRPNVNVTTEVPVDDDNDPSTPDVLRDIAGYQIGTLGNEYLKWETSKQLNIGVDLGFLNDRITATVDAYQTNTTDLLLPQLIPNTNGYDSYIANIGETRNQGIDVALSADVIDGSDLRWNIAANWATNQNEIVKLNRTGPNGEPIDDEANGWFIGQNINEIYNYEYIGVWQADEADEALVYNQVPGDAKFRDVNNDGQITPGDDRVFLGNSTPDWYGGLTNTISYKGFELSVLLEYAKGITVVNNFYGGYTGRGNQLAINYWTEDNPSTEYPRVGSSDWTGVRGDAIKTEDASYISLRNVSLSYNLPSKFLENTPIKAVSVFARGNNLKYFTKMKNAYSPETGRGQYPIVRNFRFGASLTF</sequence>
<evidence type="ECO:0000256" key="4">
    <source>
        <dbReference type="ARBA" id="ARBA00022692"/>
    </source>
</evidence>
<dbReference type="EMBL" id="JAOYOD010000001">
    <property type="protein sequence ID" value="MCV9386606.1"/>
    <property type="molecule type" value="Genomic_DNA"/>
</dbReference>
<proteinExistence type="inferred from homology"/>
<evidence type="ECO:0000256" key="3">
    <source>
        <dbReference type="ARBA" id="ARBA00022452"/>
    </source>
</evidence>
<evidence type="ECO:0000313" key="14">
    <source>
        <dbReference type="Proteomes" id="UP001300692"/>
    </source>
</evidence>
<dbReference type="Pfam" id="PF07715">
    <property type="entry name" value="Plug"/>
    <property type="match status" value="1"/>
</dbReference>
<dbReference type="NCBIfam" id="TIGR04057">
    <property type="entry name" value="SusC_RagA_signa"/>
    <property type="match status" value="1"/>
</dbReference>
<dbReference type="InterPro" id="IPR023997">
    <property type="entry name" value="TonB-dep_OMP_SusC/RagA_CS"/>
</dbReference>
<dbReference type="InterPro" id="IPR036942">
    <property type="entry name" value="Beta-barrel_TonB_sf"/>
</dbReference>
<keyword evidence="3 8" id="KW-1134">Transmembrane beta strand</keyword>
<evidence type="ECO:0000256" key="10">
    <source>
        <dbReference type="SAM" id="SignalP"/>
    </source>
</evidence>
<organism evidence="13 14">
    <name type="scientific">Reichenbachiella ulvae</name>
    <dbReference type="NCBI Taxonomy" id="2980104"/>
    <lineage>
        <taxon>Bacteria</taxon>
        <taxon>Pseudomonadati</taxon>
        <taxon>Bacteroidota</taxon>
        <taxon>Cytophagia</taxon>
        <taxon>Cytophagales</taxon>
        <taxon>Reichenbachiellaceae</taxon>
        <taxon>Reichenbachiella</taxon>
    </lineage>
</organism>
<keyword evidence="5 9" id="KW-0798">TonB box</keyword>
<dbReference type="SUPFAM" id="SSF56935">
    <property type="entry name" value="Porins"/>
    <property type="match status" value="1"/>
</dbReference>
<feature type="signal peptide" evidence="10">
    <location>
        <begin position="1"/>
        <end position="31"/>
    </location>
</feature>
<gene>
    <name evidence="13" type="ORF">N7U62_08030</name>
</gene>
<dbReference type="InterPro" id="IPR039426">
    <property type="entry name" value="TonB-dep_rcpt-like"/>
</dbReference>
<dbReference type="Proteomes" id="UP001300692">
    <property type="component" value="Unassembled WGS sequence"/>
</dbReference>
<evidence type="ECO:0000259" key="11">
    <source>
        <dbReference type="Pfam" id="PF00593"/>
    </source>
</evidence>
<dbReference type="InterPro" id="IPR008969">
    <property type="entry name" value="CarboxyPept-like_regulatory"/>
</dbReference>
<accession>A0ABT3CSB6</accession>
<dbReference type="PROSITE" id="PS52016">
    <property type="entry name" value="TONB_DEPENDENT_REC_3"/>
    <property type="match status" value="1"/>
</dbReference>
<dbReference type="Gene3D" id="2.60.40.1120">
    <property type="entry name" value="Carboxypeptidase-like, regulatory domain"/>
    <property type="match status" value="1"/>
</dbReference>
<dbReference type="RefSeq" id="WP_264137418.1">
    <property type="nucleotide sequence ID" value="NZ_JAOYOD010000001.1"/>
</dbReference>
<evidence type="ECO:0000256" key="1">
    <source>
        <dbReference type="ARBA" id="ARBA00004571"/>
    </source>
</evidence>
<dbReference type="InterPro" id="IPR023996">
    <property type="entry name" value="TonB-dep_OMP_SusC/RagA"/>
</dbReference>
<keyword evidence="10" id="KW-0732">Signal</keyword>
<evidence type="ECO:0000256" key="6">
    <source>
        <dbReference type="ARBA" id="ARBA00023136"/>
    </source>
</evidence>
<dbReference type="InterPro" id="IPR000531">
    <property type="entry name" value="Beta-barrel_TonB"/>
</dbReference>
<dbReference type="NCBIfam" id="TIGR04056">
    <property type="entry name" value="OMP_RagA_SusC"/>
    <property type="match status" value="1"/>
</dbReference>
<name>A0ABT3CSB6_9BACT</name>
<dbReference type="Pfam" id="PF00593">
    <property type="entry name" value="TonB_dep_Rec_b-barrel"/>
    <property type="match status" value="1"/>
</dbReference>
<comment type="caution">
    <text evidence="13">The sequence shown here is derived from an EMBL/GenBank/DDBJ whole genome shotgun (WGS) entry which is preliminary data.</text>
</comment>
<keyword evidence="4 8" id="KW-0812">Transmembrane</keyword>
<feature type="domain" description="TonB-dependent receptor-like beta-barrel" evidence="11">
    <location>
        <begin position="408"/>
        <end position="983"/>
    </location>
</feature>
<evidence type="ECO:0000256" key="2">
    <source>
        <dbReference type="ARBA" id="ARBA00022448"/>
    </source>
</evidence>
<dbReference type="Pfam" id="PF13715">
    <property type="entry name" value="CarbopepD_reg_2"/>
    <property type="match status" value="1"/>
</dbReference>
<protein>
    <submittedName>
        <fullName evidence="13">TonB-dependent receptor</fullName>
    </submittedName>
</protein>
<dbReference type="SUPFAM" id="SSF49464">
    <property type="entry name" value="Carboxypeptidase regulatory domain-like"/>
    <property type="match status" value="1"/>
</dbReference>
<dbReference type="Gene3D" id="2.170.130.10">
    <property type="entry name" value="TonB-dependent receptor, plug domain"/>
    <property type="match status" value="1"/>
</dbReference>
<comment type="subcellular location">
    <subcellularLocation>
        <location evidence="1 8">Cell outer membrane</location>
        <topology evidence="1 8">Multi-pass membrane protein</topology>
    </subcellularLocation>
</comment>
<reference evidence="13 14" key="1">
    <citation type="submission" date="2022-10" db="EMBL/GenBank/DDBJ databases">
        <title>Comparative genomics and taxonomic characterization of three novel marine species of genus Reichenbachiella exhibiting antioxidant and polysaccharide degradation activities.</title>
        <authorList>
            <person name="Muhammad N."/>
            <person name="Lee Y.-J."/>
            <person name="Ko J."/>
            <person name="Kim S.-G."/>
        </authorList>
    </citation>
    <scope>NUCLEOTIDE SEQUENCE [LARGE SCALE GENOMIC DNA]</scope>
    <source>
        <strain evidence="13 14">ABR2-5</strain>
    </source>
</reference>
<keyword evidence="7 8" id="KW-0998">Cell outer membrane</keyword>
<evidence type="ECO:0000313" key="13">
    <source>
        <dbReference type="EMBL" id="MCV9386606.1"/>
    </source>
</evidence>
<dbReference type="Gene3D" id="2.40.170.20">
    <property type="entry name" value="TonB-dependent receptor, beta-barrel domain"/>
    <property type="match status" value="1"/>
</dbReference>
<keyword evidence="14" id="KW-1185">Reference proteome</keyword>
<feature type="domain" description="TonB-dependent receptor plug" evidence="12">
    <location>
        <begin position="126"/>
        <end position="240"/>
    </location>
</feature>